<dbReference type="PANTHER" id="PTHR35535">
    <property type="entry name" value="HEAT SHOCK PROTEIN HSLJ"/>
    <property type="match status" value="1"/>
</dbReference>
<protein>
    <submittedName>
        <fullName evidence="4">META domain-containing protein</fullName>
    </submittedName>
</protein>
<evidence type="ECO:0000256" key="1">
    <source>
        <dbReference type="SAM" id="SignalP"/>
    </source>
</evidence>
<feature type="signal peptide" evidence="1">
    <location>
        <begin position="1"/>
        <end position="21"/>
    </location>
</feature>
<dbReference type="InterPro" id="IPR053147">
    <property type="entry name" value="Hsp_HslJ-like"/>
</dbReference>
<name>A0A9E2SBV8_9BACT</name>
<gene>
    <name evidence="4" type="ORF">KTO63_15370</name>
</gene>
<feature type="domain" description="DUF306" evidence="2">
    <location>
        <begin position="146"/>
        <end position="249"/>
    </location>
</feature>
<evidence type="ECO:0000313" key="4">
    <source>
        <dbReference type="EMBL" id="MBV4358543.1"/>
    </source>
</evidence>
<accession>A0A9E2SBV8</accession>
<proteinExistence type="predicted"/>
<reference evidence="4" key="1">
    <citation type="submission" date="2021-06" db="EMBL/GenBank/DDBJ databases">
        <authorList>
            <person name="Huq M.A."/>
        </authorList>
    </citation>
    <scope>NUCLEOTIDE SEQUENCE</scope>
    <source>
        <strain evidence="4">MAH-26</strain>
    </source>
</reference>
<dbReference type="AlphaFoldDB" id="A0A9E2SBV8"/>
<dbReference type="InterPro" id="IPR024311">
    <property type="entry name" value="Lipocalin-like"/>
</dbReference>
<dbReference type="Pfam" id="PF03724">
    <property type="entry name" value="META"/>
    <property type="match status" value="1"/>
</dbReference>
<dbReference type="RefSeq" id="WP_217792256.1">
    <property type="nucleotide sequence ID" value="NZ_JAHSPG010000012.1"/>
</dbReference>
<feature type="domain" description="Lipocalin-like" evidence="3">
    <location>
        <begin position="47"/>
        <end position="140"/>
    </location>
</feature>
<dbReference type="Pfam" id="PF12702">
    <property type="entry name" value="Lipocalin_3"/>
    <property type="match status" value="1"/>
</dbReference>
<organism evidence="4 5">
    <name type="scientific">Pinibacter aurantiacus</name>
    <dbReference type="NCBI Taxonomy" id="2851599"/>
    <lineage>
        <taxon>Bacteria</taxon>
        <taxon>Pseudomonadati</taxon>
        <taxon>Bacteroidota</taxon>
        <taxon>Chitinophagia</taxon>
        <taxon>Chitinophagales</taxon>
        <taxon>Chitinophagaceae</taxon>
        <taxon>Pinibacter</taxon>
    </lineage>
</organism>
<evidence type="ECO:0000259" key="3">
    <source>
        <dbReference type="Pfam" id="PF12702"/>
    </source>
</evidence>
<keyword evidence="1" id="KW-0732">Signal</keyword>
<sequence>MKNILGVLFLALTFLSACNNASQSKNEGKDTIAVVKEKKVNLSAGKYLGAWICQKPGKGGQVEGFKLKEDSIAESINTPTLDYKKWWLTGDTLVFVIESNMGNAPATMVRDTMVVLNVNNDSLVTAAIQKRSARTIYRKQNMPNVALTDAKWKLTKMDGALISDSAYIQFDTMDLKFTGYGGCNFIRGNYRTGIASLRMNHLASTKKMCAPEINAVETKLFAYIQSTNNYFIVGDELQLREGSKTLAVFKAIGN</sequence>
<comment type="caution">
    <text evidence="4">The sequence shown here is derived from an EMBL/GenBank/DDBJ whole genome shotgun (WGS) entry which is preliminary data.</text>
</comment>
<dbReference type="Proteomes" id="UP000812270">
    <property type="component" value="Unassembled WGS sequence"/>
</dbReference>
<dbReference type="InterPro" id="IPR005184">
    <property type="entry name" value="DUF306_Meta_HslJ"/>
</dbReference>
<evidence type="ECO:0000259" key="2">
    <source>
        <dbReference type="Pfam" id="PF03724"/>
    </source>
</evidence>
<dbReference type="PANTHER" id="PTHR35535:SF1">
    <property type="entry name" value="HEAT SHOCK PROTEIN HSLJ"/>
    <property type="match status" value="1"/>
</dbReference>
<dbReference type="EMBL" id="JAHSPG010000012">
    <property type="protein sequence ID" value="MBV4358543.1"/>
    <property type="molecule type" value="Genomic_DNA"/>
</dbReference>
<evidence type="ECO:0000313" key="5">
    <source>
        <dbReference type="Proteomes" id="UP000812270"/>
    </source>
</evidence>
<keyword evidence="5" id="KW-1185">Reference proteome</keyword>
<dbReference type="PROSITE" id="PS51257">
    <property type="entry name" value="PROKAR_LIPOPROTEIN"/>
    <property type="match status" value="1"/>
</dbReference>
<feature type="chain" id="PRO_5039360428" evidence="1">
    <location>
        <begin position="22"/>
        <end position="254"/>
    </location>
</feature>